<accession>A0A1S1QBJ7</accession>
<dbReference type="AlphaFoldDB" id="A0A1S1QBJ7"/>
<dbReference type="InterPro" id="IPR016032">
    <property type="entry name" value="Sig_transdc_resp-reg_C-effctor"/>
</dbReference>
<gene>
    <name evidence="4" type="ORF">BBK14_16125</name>
</gene>
<dbReference type="InterPro" id="IPR039420">
    <property type="entry name" value="WalR-like"/>
</dbReference>
<dbReference type="GO" id="GO:0003677">
    <property type="term" value="F:DNA binding"/>
    <property type="evidence" value="ECO:0007669"/>
    <property type="project" value="UniProtKB-KW"/>
</dbReference>
<feature type="region of interest" description="Disordered" evidence="2">
    <location>
        <begin position="25"/>
        <end position="45"/>
    </location>
</feature>
<feature type="domain" description="HTH luxR-type" evidence="3">
    <location>
        <begin position="183"/>
        <end position="240"/>
    </location>
</feature>
<dbReference type="SUPFAM" id="SSF46894">
    <property type="entry name" value="C-terminal effector domain of the bipartite response regulators"/>
    <property type="match status" value="1"/>
</dbReference>
<reference evidence="5" key="1">
    <citation type="submission" date="2016-07" db="EMBL/GenBank/DDBJ databases">
        <title>Frankia sp. NRRL B-16219 Genome sequencing.</title>
        <authorList>
            <person name="Ghodhbane-Gtari F."/>
            <person name="Swanson E."/>
            <person name="Gueddou A."/>
            <person name="Louati M."/>
            <person name="Nouioui I."/>
            <person name="Hezbri K."/>
            <person name="Abebe-Akele F."/>
            <person name="Simpson S."/>
            <person name="Morris K."/>
            <person name="Thomas K."/>
            <person name="Gtari M."/>
            <person name="Tisa L.S."/>
        </authorList>
    </citation>
    <scope>NUCLEOTIDE SEQUENCE [LARGE SCALE GENOMIC DNA]</scope>
    <source>
        <strain evidence="5">NRRL B-16219</strain>
    </source>
</reference>
<dbReference type="InterPro" id="IPR000792">
    <property type="entry name" value="Tscrpt_reg_LuxR_C"/>
</dbReference>
<proteinExistence type="predicted"/>
<dbReference type="PANTHER" id="PTHR43214:SF43">
    <property type="entry name" value="TWO-COMPONENT RESPONSE REGULATOR"/>
    <property type="match status" value="1"/>
</dbReference>
<evidence type="ECO:0000313" key="5">
    <source>
        <dbReference type="Proteomes" id="UP000179769"/>
    </source>
</evidence>
<name>A0A1S1QBJ7_9ACTN</name>
<protein>
    <recommendedName>
        <fullName evidence="3">HTH luxR-type domain-containing protein</fullName>
    </recommendedName>
</protein>
<dbReference type="Gene3D" id="3.40.50.2300">
    <property type="match status" value="1"/>
</dbReference>
<evidence type="ECO:0000256" key="2">
    <source>
        <dbReference type="SAM" id="MobiDB-lite"/>
    </source>
</evidence>
<dbReference type="RefSeq" id="WP_071062602.1">
    <property type="nucleotide sequence ID" value="NZ_MAXA01000158.1"/>
</dbReference>
<keyword evidence="1" id="KW-0238">DNA-binding</keyword>
<dbReference type="GO" id="GO:0006355">
    <property type="term" value="P:regulation of DNA-templated transcription"/>
    <property type="evidence" value="ECO:0007669"/>
    <property type="project" value="InterPro"/>
</dbReference>
<dbReference type="Pfam" id="PF00196">
    <property type="entry name" value="GerE"/>
    <property type="match status" value="1"/>
</dbReference>
<evidence type="ECO:0000256" key="1">
    <source>
        <dbReference type="ARBA" id="ARBA00023125"/>
    </source>
</evidence>
<evidence type="ECO:0000259" key="3">
    <source>
        <dbReference type="SMART" id="SM00421"/>
    </source>
</evidence>
<dbReference type="PANTHER" id="PTHR43214">
    <property type="entry name" value="TWO-COMPONENT RESPONSE REGULATOR"/>
    <property type="match status" value="1"/>
</dbReference>
<dbReference type="EMBL" id="MAXA01000158">
    <property type="protein sequence ID" value="OHV32218.1"/>
    <property type="molecule type" value="Genomic_DNA"/>
</dbReference>
<sequence>MPGSGNYLAGDRRDTGSVITLARSRRPSAPVHVHPDKGTRAFGGSGRPVAVPLPRSQLASALAAGLAARGWAVHGTGPVGSHPAGSCVHLVLAADDHGRLRLPPAGANLAAPELLILVGGLTSLGELADGLLRGAGAVVNADLPFSEVLDHVDSALRAGPLQPDSRDQLHRRIRQRKAESDRFEQLTDREAAVLADLAAGLAAADIVRMRPVALTTVRTQINGILRKLEVPSQTAAVALTYQACHDRRVLTALRPRQNYE</sequence>
<keyword evidence="5" id="KW-1185">Reference proteome</keyword>
<evidence type="ECO:0000313" key="4">
    <source>
        <dbReference type="EMBL" id="OHV32218.1"/>
    </source>
</evidence>
<dbReference type="Proteomes" id="UP000179769">
    <property type="component" value="Unassembled WGS sequence"/>
</dbReference>
<organism evidence="4 5">
    <name type="scientific">Parafrankia soli</name>
    <dbReference type="NCBI Taxonomy" id="2599596"/>
    <lineage>
        <taxon>Bacteria</taxon>
        <taxon>Bacillati</taxon>
        <taxon>Actinomycetota</taxon>
        <taxon>Actinomycetes</taxon>
        <taxon>Frankiales</taxon>
        <taxon>Frankiaceae</taxon>
        <taxon>Parafrankia</taxon>
    </lineage>
</organism>
<dbReference type="SMART" id="SM00421">
    <property type="entry name" value="HTH_LUXR"/>
    <property type="match status" value="1"/>
</dbReference>
<comment type="caution">
    <text evidence="4">The sequence shown here is derived from an EMBL/GenBank/DDBJ whole genome shotgun (WGS) entry which is preliminary data.</text>
</comment>